<gene>
    <name evidence="1" type="ORF">Salat_1103600</name>
</gene>
<proteinExistence type="predicted"/>
<sequence>RDEKAPHKEFYGAIDSQTIDDGFAMDAANFGNVGKFGKHRCSLNLYAQEVVYDHDDKRTPHNVICNQELPLLYKNELMESNRHDSKVHKFLCRFRRKNVFKY</sequence>
<accession>A0AAE2CT08</accession>
<dbReference type="InterPro" id="IPR046341">
    <property type="entry name" value="SET_dom_sf"/>
</dbReference>
<dbReference type="EMBL" id="JACGWO010000003">
    <property type="protein sequence ID" value="KAK4433413.1"/>
    <property type="molecule type" value="Genomic_DNA"/>
</dbReference>
<keyword evidence="2" id="KW-1185">Reference proteome</keyword>
<dbReference type="SUPFAM" id="SSF82199">
    <property type="entry name" value="SET domain"/>
    <property type="match status" value="1"/>
</dbReference>
<reference evidence="1" key="1">
    <citation type="submission" date="2020-06" db="EMBL/GenBank/DDBJ databases">
        <authorList>
            <person name="Li T."/>
            <person name="Hu X."/>
            <person name="Zhang T."/>
            <person name="Song X."/>
            <person name="Zhang H."/>
            <person name="Dai N."/>
            <person name="Sheng W."/>
            <person name="Hou X."/>
            <person name="Wei L."/>
        </authorList>
    </citation>
    <scope>NUCLEOTIDE SEQUENCE</scope>
    <source>
        <strain evidence="1">3651</strain>
        <tissue evidence="1">Leaf</tissue>
    </source>
</reference>
<feature type="non-terminal residue" evidence="1">
    <location>
        <position position="1"/>
    </location>
</feature>
<evidence type="ECO:0000313" key="1">
    <source>
        <dbReference type="EMBL" id="KAK4433413.1"/>
    </source>
</evidence>
<protein>
    <submittedName>
        <fullName evidence="1">Uncharacterized protein</fullName>
    </submittedName>
</protein>
<evidence type="ECO:0000313" key="2">
    <source>
        <dbReference type="Proteomes" id="UP001293254"/>
    </source>
</evidence>
<comment type="caution">
    <text evidence="1">The sequence shown here is derived from an EMBL/GenBank/DDBJ whole genome shotgun (WGS) entry which is preliminary data.</text>
</comment>
<reference evidence="1" key="2">
    <citation type="journal article" date="2024" name="Plant">
        <title>Genomic evolution and insights into agronomic trait innovations of Sesamum species.</title>
        <authorList>
            <person name="Miao H."/>
            <person name="Wang L."/>
            <person name="Qu L."/>
            <person name="Liu H."/>
            <person name="Sun Y."/>
            <person name="Le M."/>
            <person name="Wang Q."/>
            <person name="Wei S."/>
            <person name="Zheng Y."/>
            <person name="Lin W."/>
            <person name="Duan Y."/>
            <person name="Cao H."/>
            <person name="Xiong S."/>
            <person name="Wang X."/>
            <person name="Wei L."/>
            <person name="Li C."/>
            <person name="Ma Q."/>
            <person name="Ju M."/>
            <person name="Zhao R."/>
            <person name="Li G."/>
            <person name="Mu C."/>
            <person name="Tian Q."/>
            <person name="Mei H."/>
            <person name="Zhang T."/>
            <person name="Gao T."/>
            <person name="Zhang H."/>
        </authorList>
    </citation>
    <scope>NUCLEOTIDE SEQUENCE</scope>
    <source>
        <strain evidence="1">3651</strain>
    </source>
</reference>
<dbReference type="AlphaFoldDB" id="A0AAE2CT08"/>
<organism evidence="1 2">
    <name type="scientific">Sesamum alatum</name>
    <dbReference type="NCBI Taxonomy" id="300844"/>
    <lineage>
        <taxon>Eukaryota</taxon>
        <taxon>Viridiplantae</taxon>
        <taxon>Streptophyta</taxon>
        <taxon>Embryophyta</taxon>
        <taxon>Tracheophyta</taxon>
        <taxon>Spermatophyta</taxon>
        <taxon>Magnoliopsida</taxon>
        <taxon>eudicotyledons</taxon>
        <taxon>Gunneridae</taxon>
        <taxon>Pentapetalae</taxon>
        <taxon>asterids</taxon>
        <taxon>lamiids</taxon>
        <taxon>Lamiales</taxon>
        <taxon>Pedaliaceae</taxon>
        <taxon>Sesamum</taxon>
    </lineage>
</organism>
<dbReference type="Gene3D" id="2.170.270.10">
    <property type="entry name" value="SET domain"/>
    <property type="match status" value="1"/>
</dbReference>
<dbReference type="Proteomes" id="UP001293254">
    <property type="component" value="Unassembled WGS sequence"/>
</dbReference>
<name>A0AAE2CT08_9LAMI</name>